<feature type="domain" description="Arginosuccinate synthase C-terminal" evidence="9">
    <location>
        <begin position="175"/>
        <end position="390"/>
    </location>
</feature>
<dbReference type="GO" id="GO:0004055">
    <property type="term" value="F:argininosuccinate synthase activity"/>
    <property type="evidence" value="ECO:0007669"/>
    <property type="project" value="UniProtKB-EC"/>
</dbReference>
<evidence type="ECO:0000259" key="8">
    <source>
        <dbReference type="Pfam" id="PF00764"/>
    </source>
</evidence>
<evidence type="ECO:0000256" key="7">
    <source>
        <dbReference type="ARBA" id="ARBA00022840"/>
    </source>
</evidence>
<dbReference type="GO" id="GO:0005524">
    <property type="term" value="F:ATP binding"/>
    <property type="evidence" value="ECO:0007669"/>
    <property type="project" value="UniProtKB-KW"/>
</dbReference>
<keyword evidence="7" id="KW-0067">ATP-binding</keyword>
<dbReference type="Pfam" id="PF20979">
    <property type="entry name" value="Arginosuc_syn_C"/>
    <property type="match status" value="1"/>
</dbReference>
<evidence type="ECO:0000313" key="10">
    <source>
        <dbReference type="EMBL" id="MBO8470524.1"/>
    </source>
</evidence>
<keyword evidence="4 10" id="KW-0436">Ligase</keyword>
<keyword evidence="5" id="KW-0028">Amino-acid biosynthesis</keyword>
<accession>A0A9D9NEN5</accession>
<dbReference type="CDD" id="cd01999">
    <property type="entry name" value="ASS"/>
    <property type="match status" value="1"/>
</dbReference>
<dbReference type="InterPro" id="IPR048267">
    <property type="entry name" value="Arginosuc_syn_N"/>
</dbReference>
<evidence type="ECO:0000256" key="2">
    <source>
        <dbReference type="ARBA" id="ARBA00012286"/>
    </source>
</evidence>
<dbReference type="AlphaFoldDB" id="A0A9D9NEN5"/>
<evidence type="ECO:0000259" key="9">
    <source>
        <dbReference type="Pfam" id="PF20979"/>
    </source>
</evidence>
<protein>
    <recommendedName>
        <fullName evidence="2">argininosuccinate synthase</fullName>
        <ecNumber evidence="2">6.3.4.5</ecNumber>
    </recommendedName>
</protein>
<evidence type="ECO:0000256" key="4">
    <source>
        <dbReference type="ARBA" id="ARBA00022598"/>
    </source>
</evidence>
<evidence type="ECO:0000256" key="6">
    <source>
        <dbReference type="ARBA" id="ARBA00022741"/>
    </source>
</evidence>
<feature type="domain" description="Arginosuccinate synthase-like N-terminal" evidence="8">
    <location>
        <begin position="5"/>
        <end position="165"/>
    </location>
</feature>
<dbReference type="SUPFAM" id="SSF52402">
    <property type="entry name" value="Adenine nucleotide alpha hydrolases-like"/>
    <property type="match status" value="1"/>
</dbReference>
<dbReference type="InterPro" id="IPR023434">
    <property type="entry name" value="Arginosuc_synth_type_1_subfam"/>
</dbReference>
<evidence type="ECO:0000313" key="11">
    <source>
        <dbReference type="Proteomes" id="UP000823603"/>
    </source>
</evidence>
<dbReference type="InterPro" id="IPR001518">
    <property type="entry name" value="Arginosuc_synth"/>
</dbReference>
<dbReference type="GO" id="GO:0000053">
    <property type="term" value="P:argininosuccinate metabolic process"/>
    <property type="evidence" value="ECO:0007669"/>
    <property type="project" value="TreeGrafter"/>
</dbReference>
<dbReference type="PANTHER" id="PTHR11587">
    <property type="entry name" value="ARGININOSUCCINATE SYNTHASE"/>
    <property type="match status" value="1"/>
</dbReference>
<keyword evidence="3" id="KW-0055">Arginine biosynthesis</keyword>
<organism evidence="10 11">
    <name type="scientific">Candidatus Cryptobacteroides faecavium</name>
    <dbReference type="NCBI Taxonomy" id="2840762"/>
    <lineage>
        <taxon>Bacteria</taxon>
        <taxon>Pseudomonadati</taxon>
        <taxon>Bacteroidota</taxon>
        <taxon>Bacteroidia</taxon>
        <taxon>Bacteroidales</taxon>
        <taxon>Candidatus Cryptobacteroides</taxon>
    </lineage>
</organism>
<proteinExistence type="predicted"/>
<evidence type="ECO:0000256" key="1">
    <source>
        <dbReference type="ARBA" id="ARBA00004967"/>
    </source>
</evidence>
<comment type="pathway">
    <text evidence="1">Amino-acid biosynthesis; L-arginine biosynthesis; L-arginine from L-ornithine and carbamoyl phosphate: step 2/3.</text>
</comment>
<dbReference type="EMBL" id="JADIMB010000028">
    <property type="protein sequence ID" value="MBO8470524.1"/>
    <property type="molecule type" value="Genomic_DNA"/>
</dbReference>
<dbReference type="InterPro" id="IPR014729">
    <property type="entry name" value="Rossmann-like_a/b/a_fold"/>
</dbReference>
<reference evidence="10" key="2">
    <citation type="journal article" date="2021" name="PeerJ">
        <title>Extensive microbial diversity within the chicken gut microbiome revealed by metagenomics and culture.</title>
        <authorList>
            <person name="Gilroy R."/>
            <person name="Ravi A."/>
            <person name="Getino M."/>
            <person name="Pursley I."/>
            <person name="Horton D.L."/>
            <person name="Alikhan N.F."/>
            <person name="Baker D."/>
            <person name="Gharbi K."/>
            <person name="Hall N."/>
            <person name="Watson M."/>
            <person name="Adriaenssens E.M."/>
            <person name="Foster-Nyarko E."/>
            <person name="Jarju S."/>
            <person name="Secka A."/>
            <person name="Antonio M."/>
            <person name="Oren A."/>
            <person name="Chaudhuri R.R."/>
            <person name="La Ragione R."/>
            <person name="Hildebrand F."/>
            <person name="Pallen M.J."/>
        </authorList>
    </citation>
    <scope>NUCLEOTIDE SEQUENCE</scope>
    <source>
        <strain evidence="10">B2-22910</strain>
    </source>
</reference>
<dbReference type="GO" id="GO:0006526">
    <property type="term" value="P:L-arginine biosynthetic process"/>
    <property type="evidence" value="ECO:0007669"/>
    <property type="project" value="UniProtKB-KW"/>
</dbReference>
<dbReference type="Proteomes" id="UP000823603">
    <property type="component" value="Unassembled WGS sequence"/>
</dbReference>
<keyword evidence="6" id="KW-0547">Nucleotide-binding</keyword>
<dbReference type="InterPro" id="IPR024074">
    <property type="entry name" value="AS_cat/multimer_dom_body"/>
</dbReference>
<dbReference type="Pfam" id="PF00764">
    <property type="entry name" value="Arginosuc_synth"/>
    <property type="match status" value="1"/>
</dbReference>
<dbReference type="GO" id="GO:0000050">
    <property type="term" value="P:urea cycle"/>
    <property type="evidence" value="ECO:0007669"/>
    <property type="project" value="TreeGrafter"/>
</dbReference>
<dbReference type="InterPro" id="IPR048268">
    <property type="entry name" value="Arginosuc_syn_C"/>
</dbReference>
<dbReference type="GO" id="GO:0005737">
    <property type="term" value="C:cytoplasm"/>
    <property type="evidence" value="ECO:0007669"/>
    <property type="project" value="TreeGrafter"/>
</dbReference>
<gene>
    <name evidence="10" type="primary">argG</name>
    <name evidence="10" type="ORF">IAB82_01870</name>
</gene>
<dbReference type="SUPFAM" id="SSF69864">
    <property type="entry name" value="Argininosuccinate synthetase, C-terminal domain"/>
    <property type="match status" value="1"/>
</dbReference>
<sequence>MKNNKVVLAFSGGLDTSFCIPYLKNEKGLEVHTIMVNTGGFSEEEEKSIEKRALDLGAASHVNVNAVDTYYRHGLKYLIFGNVLKNATYPLSVSSERVFQALEVLKHVKKTGAGAVAHGSTGAGNDQVRFDIVFEILAPEVEVIAPIRELGITRQEEIDYLQKHGFNFSWEKAKYSINQGLWGTSIGGVETLSSDGWLPEEAYPTKVTKSAPEHIKIGFEKGEPVSFNGKKMSPVEVILAVRGAAAPYGIGRDIHVGDTIIGIKGRVAFEAAAPLILIKAHHLLEKHVLTKGQLYWKDQISVWYGQQMHEAMYLDPVMRDMEAMMDNMEQHVTGEVEVALMPYHFSVLGCSSSHDLMSSKFGSYGEINKSYTGADVVGFTKVLANPLKIYYSVNNESAADAIGK</sequence>
<dbReference type="EC" id="6.3.4.5" evidence="2"/>
<evidence type="ECO:0000256" key="5">
    <source>
        <dbReference type="ARBA" id="ARBA00022605"/>
    </source>
</evidence>
<dbReference type="InterPro" id="IPR018223">
    <property type="entry name" value="Arginosuc_synth_CS"/>
</dbReference>
<evidence type="ECO:0000256" key="3">
    <source>
        <dbReference type="ARBA" id="ARBA00022571"/>
    </source>
</evidence>
<dbReference type="PROSITE" id="PS00564">
    <property type="entry name" value="ARGININOSUCCIN_SYN_1"/>
    <property type="match status" value="1"/>
</dbReference>
<reference evidence="10" key="1">
    <citation type="submission" date="2020-10" db="EMBL/GenBank/DDBJ databases">
        <authorList>
            <person name="Gilroy R."/>
        </authorList>
    </citation>
    <scope>NUCLEOTIDE SEQUENCE</scope>
    <source>
        <strain evidence="10">B2-22910</strain>
    </source>
</reference>
<dbReference type="NCBIfam" id="TIGR00032">
    <property type="entry name" value="argG"/>
    <property type="match status" value="1"/>
</dbReference>
<name>A0A9D9NEN5_9BACT</name>
<dbReference type="PANTHER" id="PTHR11587:SF2">
    <property type="entry name" value="ARGININOSUCCINATE SYNTHASE"/>
    <property type="match status" value="1"/>
</dbReference>
<dbReference type="Gene3D" id="3.40.50.620">
    <property type="entry name" value="HUPs"/>
    <property type="match status" value="1"/>
</dbReference>
<comment type="caution">
    <text evidence="10">The sequence shown here is derived from an EMBL/GenBank/DDBJ whole genome shotgun (WGS) entry which is preliminary data.</text>
</comment>
<dbReference type="Gene3D" id="3.90.1260.10">
    <property type="entry name" value="Argininosuccinate synthetase, chain A, domain 2"/>
    <property type="match status" value="1"/>
</dbReference>